<organism evidence="8 9">
    <name type="scientific">Clostridium thermobutyricum DSM 4928</name>
    <dbReference type="NCBI Taxonomy" id="1121339"/>
    <lineage>
        <taxon>Bacteria</taxon>
        <taxon>Bacillati</taxon>
        <taxon>Bacillota</taxon>
        <taxon>Clostridia</taxon>
        <taxon>Eubacteriales</taxon>
        <taxon>Clostridiaceae</taxon>
        <taxon>Clostridium</taxon>
    </lineage>
</organism>
<dbReference type="InterPro" id="IPR011701">
    <property type="entry name" value="MFS"/>
</dbReference>
<dbReference type="Pfam" id="PF07690">
    <property type="entry name" value="MFS_1"/>
    <property type="match status" value="1"/>
</dbReference>
<feature type="transmembrane region" description="Helical" evidence="6">
    <location>
        <begin position="330"/>
        <end position="350"/>
    </location>
</feature>
<evidence type="ECO:0000256" key="4">
    <source>
        <dbReference type="ARBA" id="ARBA00022989"/>
    </source>
</evidence>
<dbReference type="InterPro" id="IPR020846">
    <property type="entry name" value="MFS_dom"/>
</dbReference>
<evidence type="ECO:0000313" key="9">
    <source>
        <dbReference type="Proteomes" id="UP000191448"/>
    </source>
</evidence>
<feature type="transmembrane region" description="Helical" evidence="6">
    <location>
        <begin position="48"/>
        <end position="72"/>
    </location>
</feature>
<dbReference type="RefSeq" id="WP_002599530.1">
    <property type="nucleotide sequence ID" value="NZ_LTAY01000021.1"/>
</dbReference>
<evidence type="ECO:0000256" key="6">
    <source>
        <dbReference type="SAM" id="Phobius"/>
    </source>
</evidence>
<dbReference type="PANTHER" id="PTHR23506">
    <property type="entry name" value="GH10249P"/>
    <property type="match status" value="1"/>
</dbReference>
<proteinExistence type="predicted"/>
<evidence type="ECO:0000313" key="8">
    <source>
        <dbReference type="EMBL" id="OPX49734.1"/>
    </source>
</evidence>
<keyword evidence="5 6" id="KW-0472">Membrane</keyword>
<dbReference type="NCBIfam" id="NF038246">
    <property type="entry name" value="bile_salt_MFS"/>
    <property type="match status" value="1"/>
</dbReference>
<feature type="transmembrane region" description="Helical" evidence="6">
    <location>
        <begin position="109"/>
        <end position="132"/>
    </location>
</feature>
<dbReference type="InterPro" id="IPR036259">
    <property type="entry name" value="MFS_trans_sf"/>
</dbReference>
<evidence type="ECO:0000256" key="5">
    <source>
        <dbReference type="ARBA" id="ARBA00023136"/>
    </source>
</evidence>
<dbReference type="InterPro" id="IPR050930">
    <property type="entry name" value="MFS_Vesicular_Transporter"/>
</dbReference>
<feature type="transmembrane region" description="Helical" evidence="6">
    <location>
        <begin position="304"/>
        <end position="324"/>
    </location>
</feature>
<keyword evidence="2" id="KW-0813">Transport</keyword>
<dbReference type="GO" id="GO:0005886">
    <property type="term" value="C:plasma membrane"/>
    <property type="evidence" value="ECO:0007669"/>
    <property type="project" value="UniProtKB-SubCell"/>
</dbReference>
<evidence type="ECO:0000256" key="3">
    <source>
        <dbReference type="ARBA" id="ARBA00022692"/>
    </source>
</evidence>
<evidence type="ECO:0000259" key="7">
    <source>
        <dbReference type="PROSITE" id="PS50850"/>
    </source>
</evidence>
<dbReference type="SUPFAM" id="SSF103473">
    <property type="entry name" value="MFS general substrate transporter"/>
    <property type="match status" value="1"/>
</dbReference>
<feature type="transmembrane region" description="Helical" evidence="6">
    <location>
        <begin position="272"/>
        <end position="292"/>
    </location>
</feature>
<dbReference type="AlphaFoldDB" id="A0A1V4SY72"/>
<dbReference type="Gene3D" id="1.20.1250.20">
    <property type="entry name" value="MFS general substrate transporter like domains"/>
    <property type="match status" value="2"/>
</dbReference>
<evidence type="ECO:0000256" key="1">
    <source>
        <dbReference type="ARBA" id="ARBA00004651"/>
    </source>
</evidence>
<feature type="transmembrane region" description="Helical" evidence="6">
    <location>
        <begin position="16"/>
        <end position="36"/>
    </location>
</feature>
<dbReference type="PANTHER" id="PTHR23506:SF23">
    <property type="entry name" value="GH10249P"/>
    <property type="match status" value="1"/>
</dbReference>
<comment type="subcellular location">
    <subcellularLocation>
        <location evidence="1">Cell membrane</location>
        <topology evidence="1">Multi-pass membrane protein</topology>
    </subcellularLocation>
</comment>
<reference evidence="8 9" key="1">
    <citation type="submission" date="2016-02" db="EMBL/GenBank/DDBJ databases">
        <title>Genome sequence of Clostridium thermobutyricum DSM 4928.</title>
        <authorList>
            <person name="Poehlein A."/>
            <person name="Daniel R."/>
        </authorList>
    </citation>
    <scope>NUCLEOTIDE SEQUENCE [LARGE SCALE GENOMIC DNA]</scope>
    <source>
        <strain evidence="8 9">DSM 4928</strain>
    </source>
</reference>
<feature type="transmembrane region" description="Helical" evidence="6">
    <location>
        <begin position="362"/>
        <end position="388"/>
    </location>
</feature>
<gene>
    <name evidence="8" type="primary">pgtP</name>
    <name evidence="8" type="ORF">CLTHE_04650</name>
</gene>
<keyword evidence="3 6" id="KW-0812">Transmembrane</keyword>
<name>A0A1V4SY72_9CLOT</name>
<comment type="caution">
    <text evidence="8">The sequence shown here is derived from an EMBL/GenBank/DDBJ whole genome shotgun (WGS) entry which is preliminary data.</text>
</comment>
<dbReference type="PROSITE" id="PS50850">
    <property type="entry name" value="MFS"/>
    <property type="match status" value="1"/>
</dbReference>
<feature type="transmembrane region" description="Helical" evidence="6">
    <location>
        <begin position="394"/>
        <end position="413"/>
    </location>
</feature>
<dbReference type="EMBL" id="LTAY01000021">
    <property type="protein sequence ID" value="OPX49734.1"/>
    <property type="molecule type" value="Genomic_DNA"/>
</dbReference>
<feature type="domain" description="Major facilitator superfamily (MFS) profile" evidence="7">
    <location>
        <begin position="15"/>
        <end position="417"/>
    </location>
</feature>
<protein>
    <submittedName>
        <fullName evidence="8">Phosphoglycerate transporter protein</fullName>
    </submittedName>
</protein>
<sequence>MNSLKVDKNSSNKRKYFMIFVCMLIQAIPFGVAQNIQPLFIPYVVKHFNFSLAAFSLIFTFGALAASVCSPFLGKLFGKINVKIIFLIGTILSSLSFLGFGLATNLAEFYVLSAISQVGCVLFSGLGIAFLIGSWFPKQGRGKALGIAFSGGSIGNVFLQPIVSSLLGSKGEAETYIIFGILSLIVSLIVILLFVRVPKPGELDSELNQSNIEKTENKQEDSGFEGLGAAATRKNKFFWLFALGYAFIGIAIAACSTQYASYFKMRLHLDPALIGILGSVFALFCLIGNVGGGALFDKLGSFKAMTIACILQAVAIIGMLLAGISPNFSFLFSICYGLCVFSYMSGPAFITTDIFGRKESSVNLGTVSLLFAIGFAVGSTIFGGFAQILGFKVAWIAMIVFLIIGYGLLLTSIKRIKSNNKKLAESQAKAV</sequence>
<feature type="transmembrane region" description="Helical" evidence="6">
    <location>
        <begin position="144"/>
        <end position="163"/>
    </location>
</feature>
<feature type="transmembrane region" description="Helical" evidence="6">
    <location>
        <begin position="237"/>
        <end position="260"/>
    </location>
</feature>
<dbReference type="Proteomes" id="UP000191448">
    <property type="component" value="Unassembled WGS sequence"/>
</dbReference>
<accession>A0A1V4SY72</accession>
<feature type="transmembrane region" description="Helical" evidence="6">
    <location>
        <begin position="175"/>
        <end position="195"/>
    </location>
</feature>
<evidence type="ECO:0000256" key="2">
    <source>
        <dbReference type="ARBA" id="ARBA00022448"/>
    </source>
</evidence>
<dbReference type="GO" id="GO:0022857">
    <property type="term" value="F:transmembrane transporter activity"/>
    <property type="evidence" value="ECO:0007669"/>
    <property type="project" value="InterPro"/>
</dbReference>
<feature type="transmembrane region" description="Helical" evidence="6">
    <location>
        <begin position="84"/>
        <end position="103"/>
    </location>
</feature>
<dbReference type="OrthoDB" id="182417at2"/>
<keyword evidence="4 6" id="KW-1133">Transmembrane helix</keyword>